<sequence length="327" mass="36271">MSAPSRTGGELRKLENLISFGDSWTDSGRIDSFIKTKGIPPAVGVLVPDNKRTASGGLAWGQFVAKSTGAKYFNYACSGATVSNDIVQCYFDLIRQPFPSVLDYQIPAYQADLASGTLFDNRNPNNTLYTLWVGTNDLGEHGMLTDGNATGTTLTTFVEGVWTVFDRIYATGGRHFVLFNLAPLELAPLYKASFINPTKTASDPVQVEKKMRQYTSSVNTMFDYGLPFQLLVRERWPGSTVAIFDTNTLLRDIFMEPKKYFEAPADVEGIYNVWDPVTGVDTPSALPLNSFMWYDPVHPSERTLEVVASEFVEVVRGKSKYGTFYTS</sequence>
<organism evidence="2 3">
    <name type="scientific">Dactylonectria estremocensis</name>
    <dbReference type="NCBI Taxonomy" id="1079267"/>
    <lineage>
        <taxon>Eukaryota</taxon>
        <taxon>Fungi</taxon>
        <taxon>Dikarya</taxon>
        <taxon>Ascomycota</taxon>
        <taxon>Pezizomycotina</taxon>
        <taxon>Sordariomycetes</taxon>
        <taxon>Hypocreomycetidae</taxon>
        <taxon>Hypocreales</taxon>
        <taxon>Nectriaceae</taxon>
        <taxon>Dactylonectria</taxon>
    </lineage>
</organism>
<reference evidence="2" key="1">
    <citation type="journal article" date="2021" name="Nat. Commun.">
        <title>Genetic determinants of endophytism in the Arabidopsis root mycobiome.</title>
        <authorList>
            <person name="Mesny F."/>
            <person name="Miyauchi S."/>
            <person name="Thiergart T."/>
            <person name="Pickel B."/>
            <person name="Atanasova L."/>
            <person name="Karlsson M."/>
            <person name="Huettel B."/>
            <person name="Barry K.W."/>
            <person name="Haridas S."/>
            <person name="Chen C."/>
            <person name="Bauer D."/>
            <person name="Andreopoulos W."/>
            <person name="Pangilinan J."/>
            <person name="LaButti K."/>
            <person name="Riley R."/>
            <person name="Lipzen A."/>
            <person name="Clum A."/>
            <person name="Drula E."/>
            <person name="Henrissat B."/>
            <person name="Kohler A."/>
            <person name="Grigoriev I.V."/>
            <person name="Martin F.M."/>
            <person name="Hacquard S."/>
        </authorList>
    </citation>
    <scope>NUCLEOTIDE SEQUENCE</scope>
    <source>
        <strain evidence="2">MPI-CAGE-AT-0021</strain>
    </source>
</reference>
<evidence type="ECO:0000313" key="2">
    <source>
        <dbReference type="EMBL" id="KAH7133040.1"/>
    </source>
</evidence>
<dbReference type="OrthoDB" id="1600564at2759"/>
<dbReference type="AlphaFoldDB" id="A0A9P9IW00"/>
<dbReference type="InterPro" id="IPR051058">
    <property type="entry name" value="GDSL_Est/Lipase"/>
</dbReference>
<keyword evidence="3" id="KW-1185">Reference proteome</keyword>
<protein>
    <submittedName>
        <fullName evidence="2">Acetyl esterase</fullName>
    </submittedName>
</protein>
<proteinExistence type="predicted"/>
<dbReference type="SUPFAM" id="SSF52266">
    <property type="entry name" value="SGNH hydrolase"/>
    <property type="match status" value="1"/>
</dbReference>
<dbReference type="Proteomes" id="UP000717696">
    <property type="component" value="Unassembled WGS sequence"/>
</dbReference>
<gene>
    <name evidence="2" type="ORF">B0J13DRAFT_561428</name>
</gene>
<name>A0A9P9IW00_9HYPO</name>
<evidence type="ECO:0000256" key="1">
    <source>
        <dbReference type="ARBA" id="ARBA00022801"/>
    </source>
</evidence>
<dbReference type="Gene3D" id="3.40.50.1110">
    <property type="entry name" value="SGNH hydrolase"/>
    <property type="match status" value="1"/>
</dbReference>
<evidence type="ECO:0000313" key="3">
    <source>
        <dbReference type="Proteomes" id="UP000717696"/>
    </source>
</evidence>
<dbReference type="InterPro" id="IPR001087">
    <property type="entry name" value="GDSL"/>
</dbReference>
<dbReference type="CDD" id="cd01846">
    <property type="entry name" value="fatty_acyltransferase_like"/>
    <property type="match status" value="1"/>
</dbReference>
<keyword evidence="1" id="KW-0378">Hydrolase</keyword>
<dbReference type="PANTHER" id="PTHR45648">
    <property type="entry name" value="GDSL LIPASE/ACYLHYDROLASE FAMILY PROTEIN (AFU_ORTHOLOGUE AFUA_4G14700)"/>
    <property type="match status" value="1"/>
</dbReference>
<dbReference type="Pfam" id="PF00657">
    <property type="entry name" value="Lipase_GDSL"/>
    <property type="match status" value="1"/>
</dbReference>
<dbReference type="EMBL" id="JAGMUU010000018">
    <property type="protein sequence ID" value="KAH7133040.1"/>
    <property type="molecule type" value="Genomic_DNA"/>
</dbReference>
<comment type="caution">
    <text evidence="2">The sequence shown here is derived from an EMBL/GenBank/DDBJ whole genome shotgun (WGS) entry which is preliminary data.</text>
</comment>
<accession>A0A9P9IW00</accession>
<dbReference type="PANTHER" id="PTHR45648:SF22">
    <property type="entry name" value="GDSL LIPASE_ACYLHYDROLASE FAMILY PROTEIN (AFU_ORTHOLOGUE AFUA_4G14700)"/>
    <property type="match status" value="1"/>
</dbReference>
<dbReference type="GO" id="GO:0016788">
    <property type="term" value="F:hydrolase activity, acting on ester bonds"/>
    <property type="evidence" value="ECO:0007669"/>
    <property type="project" value="InterPro"/>
</dbReference>
<dbReference type="InterPro" id="IPR036514">
    <property type="entry name" value="SGNH_hydro_sf"/>
</dbReference>